<evidence type="ECO:0000256" key="4">
    <source>
        <dbReference type="ARBA" id="ARBA00023295"/>
    </source>
</evidence>
<dbReference type="InterPro" id="IPR011682">
    <property type="entry name" value="Glyco_hydro_38_C"/>
</dbReference>
<dbReference type="SMART" id="SM00872">
    <property type="entry name" value="Alpha-mann_mid"/>
    <property type="match status" value="1"/>
</dbReference>
<keyword evidence="4" id="KW-0326">Glycosidase</keyword>
<dbReference type="InterPro" id="IPR011330">
    <property type="entry name" value="Glyco_hydro/deAcase_b/a-brl"/>
</dbReference>
<dbReference type="Proteomes" id="UP001595912">
    <property type="component" value="Unassembled WGS sequence"/>
</dbReference>
<dbReference type="InterPro" id="IPR041147">
    <property type="entry name" value="GH38_C"/>
</dbReference>
<reference evidence="7" key="1">
    <citation type="journal article" date="2019" name="Int. J. Syst. Evol. Microbiol.">
        <title>The Global Catalogue of Microorganisms (GCM) 10K type strain sequencing project: providing services to taxonomists for standard genome sequencing and annotation.</title>
        <authorList>
            <consortium name="The Broad Institute Genomics Platform"/>
            <consortium name="The Broad Institute Genome Sequencing Center for Infectious Disease"/>
            <person name="Wu L."/>
            <person name="Ma J."/>
        </authorList>
    </citation>
    <scope>NUCLEOTIDE SEQUENCE [LARGE SCALE GENOMIC DNA]</scope>
    <source>
        <strain evidence="7">CGMCC 4.7152</strain>
    </source>
</reference>
<sequence length="1339" mass="144276">MNWTIWLIPHFHYDPVWWNTQSAYTQTWDQPQDQPQTPDAGEARFAWPGHSAFSLVKAHLAKIREDPQYSVVLAEVDYLKPYWDTYPEDRELIRRLIADGRLELVGGTYNEPNTNLTGIETTIRNAVHGTGFQRHVVGGVPSTAWQLDVFGHDPQFAQVMAGAGLTSIAFARGPYHQWGPMLTSWNIREHRKPFAPTQFPTEFEWVSPGGDGLLTHYMAGHYSAGFSLDAARDPQTAAGELHELFTQLRQAAATRNVMIPMGSDFSPPMRWVTELRAAWDERYPQVRLRYGLPRDFFAAVRDELAARGVHATPQTRDMNPIYTGKDVTAIDTKQAHRMAETLLLDAEKWATFAALHGAAYPAAAIDKAWRLLLFGAHHDAVTGTQSDQVYLDLVAGWREAHDLAADVDRSARRHLARHVDTRGEGTAVVVFNPLAHPRTDTVGLEIDLDPAVGVTLTDDGGVPVPYLTEALVHATAGRPGRALLRWVARDVPSMGYRTFRLLPGTAEPSASAWQPGWQLVEATSIANDRYRVRADPARGGALTEITDLAAGRDLLPQGQVGNELVCVAEHRDHPEFGEGPWHLLPHAVAWRSADTAAAVTVERCPIGERITATATVDGCRYTQQTTLWYGIDRIDFATGIDGFAATDQLLRVRIPCDVPGGMPVSETAAAVIGRGFALLDADAAEHPRTLDNTAHQWFGLAAALTVHLHDPQERSERSRAVSIAEIVVPDGDEGLPSTRRLAVGLARAGVTATVTSATGNRYGALDTDSNLPDCRVAVGTPQRNAFVAELLDRASAPFAAELAARLAATGTARLWIPAERPLGEVWRPGADVRSIRDLPVLLIAGNDADAERRVLTEFLDDVRDANVHVTQPSALHHGETTVADYAVALLNRGTPGFAVEPDGALNMSLARACTGWPTGIAINFPDLNAPGGRSFQHHTSRRFEYHLVSGPGGWRTAGFVAAGQSVNHPLAATTAPAGDGALPATGSLLSVEPAENFVVTAVKPLGEPLATGSAAPADACDSLIVRGYEPHGRSGSVAIRLAGGITSATATDLLDRPGAPLEHDGREVRLDVEGYRIMSLALSPARAERGGTVLAASTEPVQPVFTRYWLHNCGPAPMGNLPVALTLRPNDQTRDDGAAAGVRLCAQIVCDDTDAGYDGELLVSAPEGWVATPRSRSVTVAAGGHLGVPVTVTAPDDAEPGWYAVAASIAHRGQELQDALVVPVGRPALGPLLHARAEDRELTLTPGARGHVRVRVSHDLRTPLRGHAQLITPHYIWALTSEPTRGFTIAPGSTQSVEFPVAVPVGTPPGEFWGQPKICAFGRIAYCEPVRIVILPGRV</sequence>
<comment type="caution">
    <text evidence="6">The sequence shown here is derived from an EMBL/GenBank/DDBJ whole genome shotgun (WGS) entry which is preliminary data.</text>
</comment>
<dbReference type="PANTHER" id="PTHR46017">
    <property type="entry name" value="ALPHA-MANNOSIDASE 2C1"/>
    <property type="match status" value="1"/>
</dbReference>
<dbReference type="InterPro" id="IPR018905">
    <property type="entry name" value="A-galactase_NEW3"/>
</dbReference>
<dbReference type="InterPro" id="IPR037094">
    <property type="entry name" value="Glyco_hydro_38_cen_sf"/>
</dbReference>
<dbReference type="RefSeq" id="WP_380128167.1">
    <property type="nucleotide sequence ID" value="NZ_JBHSIU010000128.1"/>
</dbReference>
<dbReference type="Pfam" id="PF09261">
    <property type="entry name" value="Alpha-mann_mid"/>
    <property type="match status" value="1"/>
</dbReference>
<dbReference type="PANTHER" id="PTHR46017:SF1">
    <property type="entry name" value="ALPHA-MANNOSIDASE 2C1"/>
    <property type="match status" value="1"/>
</dbReference>
<evidence type="ECO:0000313" key="7">
    <source>
        <dbReference type="Proteomes" id="UP001595912"/>
    </source>
</evidence>
<evidence type="ECO:0000256" key="2">
    <source>
        <dbReference type="ARBA" id="ARBA00022723"/>
    </source>
</evidence>
<evidence type="ECO:0000256" key="1">
    <source>
        <dbReference type="ARBA" id="ARBA00009792"/>
    </source>
</evidence>
<feature type="domain" description="Glycoside hydrolase family 38 central" evidence="5">
    <location>
        <begin position="327"/>
        <end position="397"/>
    </location>
</feature>
<dbReference type="Gene3D" id="3.20.110.10">
    <property type="entry name" value="Glycoside hydrolase 38, N terminal domain"/>
    <property type="match status" value="1"/>
</dbReference>
<dbReference type="InterPro" id="IPR000602">
    <property type="entry name" value="Glyco_hydro_38_N"/>
</dbReference>
<gene>
    <name evidence="6" type="ORF">ACFPIJ_58165</name>
</gene>
<dbReference type="SUPFAM" id="SSF74650">
    <property type="entry name" value="Galactose mutarotase-like"/>
    <property type="match status" value="2"/>
</dbReference>
<evidence type="ECO:0000313" key="6">
    <source>
        <dbReference type="EMBL" id="MFC5007523.1"/>
    </source>
</evidence>
<dbReference type="Gene3D" id="1.20.1270.50">
    <property type="entry name" value="Glycoside hydrolase family 38, central domain"/>
    <property type="match status" value="1"/>
</dbReference>
<name>A0ABV9WIX8_9ACTN</name>
<dbReference type="Pfam" id="PF07748">
    <property type="entry name" value="Glyco_hydro_38C"/>
    <property type="match status" value="1"/>
</dbReference>
<dbReference type="InterPro" id="IPR028995">
    <property type="entry name" value="Glyco_hydro_57/38_cen_sf"/>
</dbReference>
<protein>
    <submittedName>
        <fullName evidence="6">Glycoside hydrolase family 38 C-terminal domain-containing protein</fullName>
    </submittedName>
</protein>
<dbReference type="Gene3D" id="2.70.98.30">
    <property type="entry name" value="Golgi alpha-mannosidase II, domain 4"/>
    <property type="match status" value="2"/>
</dbReference>
<dbReference type="InterPro" id="IPR011013">
    <property type="entry name" value="Gal_mutarotase_sf_dom"/>
</dbReference>
<keyword evidence="2" id="KW-0479">Metal-binding</keyword>
<organism evidence="6 7">
    <name type="scientific">Dactylosporangium cerinum</name>
    <dbReference type="NCBI Taxonomy" id="1434730"/>
    <lineage>
        <taxon>Bacteria</taxon>
        <taxon>Bacillati</taxon>
        <taxon>Actinomycetota</taxon>
        <taxon>Actinomycetes</taxon>
        <taxon>Micromonosporales</taxon>
        <taxon>Micromonosporaceae</taxon>
        <taxon>Dactylosporangium</taxon>
    </lineage>
</organism>
<dbReference type="Pfam" id="PF10633">
    <property type="entry name" value="NPCBM_assoc"/>
    <property type="match status" value="1"/>
</dbReference>
<dbReference type="Pfam" id="PF17677">
    <property type="entry name" value="Glyco_hydro38C2"/>
    <property type="match status" value="1"/>
</dbReference>
<dbReference type="Pfam" id="PF01074">
    <property type="entry name" value="Glyco_hydro_38N"/>
    <property type="match status" value="1"/>
</dbReference>
<evidence type="ECO:0000259" key="5">
    <source>
        <dbReference type="SMART" id="SM00872"/>
    </source>
</evidence>
<proteinExistence type="inferred from homology"/>
<dbReference type="SUPFAM" id="SSF88713">
    <property type="entry name" value="Glycoside hydrolase/deacetylase"/>
    <property type="match status" value="1"/>
</dbReference>
<dbReference type="InterPro" id="IPR027291">
    <property type="entry name" value="Glyco_hydro_38_N_sf"/>
</dbReference>
<comment type="similarity">
    <text evidence="1">Belongs to the glycosyl hydrolase 38 family.</text>
</comment>
<dbReference type="InterPro" id="IPR015341">
    <property type="entry name" value="Glyco_hydro_38_cen"/>
</dbReference>
<dbReference type="EMBL" id="JBHSIU010000128">
    <property type="protein sequence ID" value="MFC5007523.1"/>
    <property type="molecule type" value="Genomic_DNA"/>
</dbReference>
<keyword evidence="7" id="KW-1185">Reference proteome</keyword>
<dbReference type="CDD" id="cd10786">
    <property type="entry name" value="GH38N_AMII_like"/>
    <property type="match status" value="1"/>
</dbReference>
<evidence type="ECO:0000256" key="3">
    <source>
        <dbReference type="ARBA" id="ARBA00022801"/>
    </source>
</evidence>
<dbReference type="SUPFAM" id="SSF88688">
    <property type="entry name" value="Families 57/38 glycoside transferase middle domain"/>
    <property type="match status" value="1"/>
</dbReference>
<dbReference type="GO" id="GO:0016787">
    <property type="term" value="F:hydrolase activity"/>
    <property type="evidence" value="ECO:0007669"/>
    <property type="project" value="UniProtKB-KW"/>
</dbReference>
<accession>A0ABV9WIX8</accession>
<keyword evidence="3 6" id="KW-0378">Hydrolase</keyword>